<dbReference type="AlphaFoldDB" id="A0A134B5N4"/>
<dbReference type="EMBL" id="LSDK01000095">
    <property type="protein sequence ID" value="KXB75258.1"/>
    <property type="molecule type" value="Genomic_DNA"/>
</dbReference>
<dbReference type="STRING" id="322095.HMPREF3185_01455"/>
<name>A0A134B5N4_9PORP</name>
<proteinExistence type="predicted"/>
<keyword evidence="2" id="KW-1185">Reference proteome</keyword>
<protein>
    <submittedName>
        <fullName evidence="1">Uncharacterized protein</fullName>
    </submittedName>
</protein>
<dbReference type="PATRIC" id="fig|322095.3.peg.1435"/>
<evidence type="ECO:0000313" key="2">
    <source>
        <dbReference type="Proteomes" id="UP000070224"/>
    </source>
</evidence>
<accession>A0A134B5N4</accession>
<gene>
    <name evidence="1" type="ORF">HMPREF3185_01455</name>
</gene>
<reference evidence="2" key="1">
    <citation type="submission" date="2016-01" db="EMBL/GenBank/DDBJ databases">
        <authorList>
            <person name="Mitreva M."/>
            <person name="Pepin K.H."/>
            <person name="Mihindukulasuriya K.A."/>
            <person name="Fulton R."/>
            <person name="Fronick C."/>
            <person name="O'Laughlin M."/>
            <person name="Miner T."/>
            <person name="Herter B."/>
            <person name="Rosa B.A."/>
            <person name="Cordes M."/>
            <person name="Tomlinson C."/>
            <person name="Wollam A."/>
            <person name="Palsikar V.B."/>
            <person name="Mardis E.R."/>
            <person name="Wilson R.K."/>
        </authorList>
    </citation>
    <scope>NUCLEOTIDE SEQUENCE [LARGE SCALE GENOMIC DNA]</scope>
    <source>
        <strain evidence="2">KA00683</strain>
    </source>
</reference>
<sequence length="40" mass="4519">MVTSTGSSCDQYWLLSPYRESPSDSRATPLPLHYTTPLFL</sequence>
<comment type="caution">
    <text evidence="1">The sequence shown here is derived from an EMBL/GenBank/DDBJ whole genome shotgun (WGS) entry which is preliminary data.</text>
</comment>
<evidence type="ECO:0000313" key="1">
    <source>
        <dbReference type="EMBL" id="KXB75258.1"/>
    </source>
</evidence>
<organism evidence="1 2">
    <name type="scientific">Porphyromonas somerae</name>
    <dbReference type="NCBI Taxonomy" id="322095"/>
    <lineage>
        <taxon>Bacteria</taxon>
        <taxon>Pseudomonadati</taxon>
        <taxon>Bacteroidota</taxon>
        <taxon>Bacteroidia</taxon>
        <taxon>Bacteroidales</taxon>
        <taxon>Porphyromonadaceae</taxon>
        <taxon>Porphyromonas</taxon>
    </lineage>
</organism>
<dbReference type="Proteomes" id="UP000070224">
    <property type="component" value="Unassembled WGS sequence"/>
</dbReference>